<evidence type="ECO:0000259" key="2">
    <source>
        <dbReference type="Pfam" id="PF16495"/>
    </source>
</evidence>
<feature type="domain" description="SMARCC C-terminal" evidence="2">
    <location>
        <begin position="67"/>
        <end position="130"/>
    </location>
</feature>
<evidence type="ECO:0000256" key="1">
    <source>
        <dbReference type="SAM" id="SignalP"/>
    </source>
</evidence>
<reference evidence="3" key="1">
    <citation type="submission" date="2014-07" db="EMBL/GenBank/DDBJ databases">
        <title>Identification of a novel salt tolerance gene in wild soybean by whole-genome sequencing.</title>
        <authorList>
            <person name="Lam H.-M."/>
            <person name="Qi X."/>
            <person name="Li M.-W."/>
            <person name="Liu X."/>
            <person name="Xie M."/>
            <person name="Ni M."/>
            <person name="Xu X."/>
        </authorList>
    </citation>
    <scope>NUCLEOTIDE SEQUENCE [LARGE SCALE GENOMIC DNA]</scope>
    <source>
        <tissue evidence="3">Root</tissue>
    </source>
</reference>
<sequence>TAFLSALAGLEVAQAAAQAALTTPSEVYKATKINYRAFPRNTLLQDAGITSNGGNTSDSFQGSRLHANIQLEKEELDVEKAISEIIEVQMKNIQDKLVHFEDLDLLMEKEGQQMEQMKNMFFLDQLTLLFHKSSAPKTGE</sequence>
<proteinExistence type="predicted"/>
<dbReference type="EMBL" id="KN659360">
    <property type="protein sequence ID" value="KHN19139.1"/>
    <property type="molecule type" value="Genomic_DNA"/>
</dbReference>
<dbReference type="InterPro" id="IPR032451">
    <property type="entry name" value="SMARCC_C"/>
</dbReference>
<feature type="signal peptide" evidence="1">
    <location>
        <begin position="1"/>
        <end position="19"/>
    </location>
</feature>
<name>A0A0B2QG29_GLYSO</name>
<organism evidence="3">
    <name type="scientific">Glycine soja</name>
    <name type="common">Wild soybean</name>
    <dbReference type="NCBI Taxonomy" id="3848"/>
    <lineage>
        <taxon>Eukaryota</taxon>
        <taxon>Viridiplantae</taxon>
        <taxon>Streptophyta</taxon>
        <taxon>Embryophyta</taxon>
        <taxon>Tracheophyta</taxon>
        <taxon>Spermatophyta</taxon>
        <taxon>Magnoliopsida</taxon>
        <taxon>eudicotyledons</taxon>
        <taxon>Gunneridae</taxon>
        <taxon>Pentapetalae</taxon>
        <taxon>rosids</taxon>
        <taxon>fabids</taxon>
        <taxon>Fabales</taxon>
        <taxon>Fabaceae</taxon>
        <taxon>Papilionoideae</taxon>
        <taxon>50 kb inversion clade</taxon>
        <taxon>NPAAA clade</taxon>
        <taxon>indigoferoid/millettioid clade</taxon>
        <taxon>Phaseoleae</taxon>
        <taxon>Glycine</taxon>
        <taxon>Glycine subgen. Soja</taxon>
    </lineage>
</organism>
<evidence type="ECO:0000313" key="3">
    <source>
        <dbReference type="EMBL" id="KHN19139.1"/>
    </source>
</evidence>
<dbReference type="AlphaFoldDB" id="A0A0B2QG29"/>
<protein>
    <submittedName>
        <fullName evidence="3">SWI/SNF complex subunit SWI3B</fullName>
    </submittedName>
</protein>
<keyword evidence="1" id="KW-0732">Signal</keyword>
<feature type="non-terminal residue" evidence="3">
    <location>
        <position position="1"/>
    </location>
</feature>
<dbReference type="Proteomes" id="UP000053555">
    <property type="component" value="Unassembled WGS sequence"/>
</dbReference>
<dbReference type="Pfam" id="PF16495">
    <property type="entry name" value="SWIRM-assoc_1"/>
    <property type="match status" value="1"/>
</dbReference>
<feature type="chain" id="PRO_5002092824" evidence="1">
    <location>
        <begin position="20"/>
        <end position="140"/>
    </location>
</feature>
<accession>A0A0B2QG29</accession>
<gene>
    <name evidence="3" type="ORF">glysoja_045790</name>
</gene>